<name>A0ABQ3EBC0_9ACTN</name>
<organism evidence="1 2">
    <name type="scientific">Streptomyces chryseus</name>
    <dbReference type="NCBI Taxonomy" id="68186"/>
    <lineage>
        <taxon>Bacteria</taxon>
        <taxon>Bacillati</taxon>
        <taxon>Actinomycetota</taxon>
        <taxon>Actinomycetes</taxon>
        <taxon>Kitasatosporales</taxon>
        <taxon>Streptomycetaceae</taxon>
        <taxon>Streptomyces</taxon>
    </lineage>
</organism>
<dbReference type="EMBL" id="BMVO01000044">
    <property type="protein sequence ID" value="GHB32344.1"/>
    <property type="molecule type" value="Genomic_DNA"/>
</dbReference>
<keyword evidence="2" id="KW-1185">Reference proteome</keyword>
<gene>
    <name evidence="1" type="ORF">GCM10010346_64610</name>
</gene>
<reference evidence="2" key="1">
    <citation type="journal article" date="2019" name="Int. J. Syst. Evol. Microbiol.">
        <title>The Global Catalogue of Microorganisms (GCM) 10K type strain sequencing project: providing services to taxonomists for standard genome sequencing and annotation.</title>
        <authorList>
            <consortium name="The Broad Institute Genomics Platform"/>
            <consortium name="The Broad Institute Genome Sequencing Center for Infectious Disease"/>
            <person name="Wu L."/>
            <person name="Ma J."/>
        </authorList>
    </citation>
    <scope>NUCLEOTIDE SEQUENCE [LARGE SCALE GENOMIC DNA]</scope>
    <source>
        <strain evidence="2">JCM 4737</strain>
    </source>
</reference>
<accession>A0ABQ3EBC0</accession>
<evidence type="ECO:0000313" key="1">
    <source>
        <dbReference type="EMBL" id="GHB32344.1"/>
    </source>
</evidence>
<comment type="caution">
    <text evidence="1">The sequence shown here is derived from an EMBL/GenBank/DDBJ whole genome shotgun (WGS) entry which is preliminary data.</text>
</comment>
<proteinExistence type="predicted"/>
<evidence type="ECO:0000313" key="2">
    <source>
        <dbReference type="Proteomes" id="UP000599437"/>
    </source>
</evidence>
<dbReference type="Proteomes" id="UP000599437">
    <property type="component" value="Unassembled WGS sequence"/>
</dbReference>
<sequence length="72" mass="7154">MIVDVGSDPLSEDLAQAGAAGGLKAELQQREVAGAEGGDAADELAHQLGAGLSVAVGRLLVGDRGLIGWSRS</sequence>
<protein>
    <submittedName>
        <fullName evidence="1">Uncharacterized protein</fullName>
    </submittedName>
</protein>